<dbReference type="InterPro" id="IPR006175">
    <property type="entry name" value="YjgF/YER057c/UK114"/>
</dbReference>
<dbReference type="STRING" id="361077.A0A151ZFQ3"/>
<dbReference type="GO" id="GO:0019239">
    <property type="term" value="F:deaminase activity"/>
    <property type="evidence" value="ECO:0007669"/>
    <property type="project" value="TreeGrafter"/>
</dbReference>
<dbReference type="Gene3D" id="3.30.1330.40">
    <property type="entry name" value="RutC-like"/>
    <property type="match status" value="1"/>
</dbReference>
<dbReference type="OrthoDB" id="309640at2759"/>
<dbReference type="GO" id="GO:0005739">
    <property type="term" value="C:mitochondrion"/>
    <property type="evidence" value="ECO:0007669"/>
    <property type="project" value="TreeGrafter"/>
</dbReference>
<dbReference type="GO" id="GO:0005829">
    <property type="term" value="C:cytosol"/>
    <property type="evidence" value="ECO:0007669"/>
    <property type="project" value="TreeGrafter"/>
</dbReference>
<reference evidence="2 3" key="1">
    <citation type="submission" date="2015-12" db="EMBL/GenBank/DDBJ databases">
        <title>Dictyostelia acquired genes for synthesis and detection of signals that induce cell-type specialization by lateral gene transfer from prokaryotes.</title>
        <authorList>
            <person name="Gloeckner G."/>
            <person name="Schaap P."/>
        </authorList>
    </citation>
    <scope>NUCLEOTIDE SEQUENCE [LARGE SCALE GENOMIC DNA]</scope>
    <source>
        <strain evidence="2 3">TK</strain>
    </source>
</reference>
<dbReference type="Pfam" id="PF01042">
    <property type="entry name" value="Ribonuc_L-PSP"/>
    <property type="match status" value="1"/>
</dbReference>
<dbReference type="EMBL" id="LODT01000029">
    <property type="protein sequence ID" value="KYQ92694.1"/>
    <property type="molecule type" value="Genomic_DNA"/>
</dbReference>
<dbReference type="SUPFAM" id="SSF55298">
    <property type="entry name" value="YjgF-like"/>
    <property type="match status" value="1"/>
</dbReference>
<keyword evidence="3" id="KW-1185">Reference proteome</keyword>
<dbReference type="PANTHER" id="PTHR11803:SF48">
    <property type="entry name" value="2-AMINOMUCONATE DEAMINASE"/>
    <property type="match status" value="1"/>
</dbReference>
<organism evidence="2 3">
    <name type="scientific">Tieghemostelium lacteum</name>
    <name type="common">Slime mold</name>
    <name type="synonym">Dictyostelium lacteum</name>
    <dbReference type="NCBI Taxonomy" id="361077"/>
    <lineage>
        <taxon>Eukaryota</taxon>
        <taxon>Amoebozoa</taxon>
        <taxon>Evosea</taxon>
        <taxon>Eumycetozoa</taxon>
        <taxon>Dictyostelia</taxon>
        <taxon>Dictyosteliales</taxon>
        <taxon>Raperosteliaceae</taxon>
        <taxon>Tieghemostelium</taxon>
    </lineage>
</organism>
<dbReference type="InParanoid" id="A0A151ZFQ3"/>
<dbReference type="FunCoup" id="A0A151ZFQ3">
    <property type="interactions" value="4"/>
</dbReference>
<dbReference type="Proteomes" id="UP000076078">
    <property type="component" value="Unassembled WGS sequence"/>
</dbReference>
<dbReference type="OMA" id="GGYNEVW"/>
<protein>
    <submittedName>
        <fullName evidence="2">2-aminomuconate deaminase</fullName>
    </submittedName>
</protein>
<feature type="compositionally biased region" description="Polar residues" evidence="1">
    <location>
        <begin position="15"/>
        <end position="25"/>
    </location>
</feature>
<evidence type="ECO:0000313" key="3">
    <source>
        <dbReference type="Proteomes" id="UP000076078"/>
    </source>
</evidence>
<name>A0A151ZFQ3_TIELA</name>
<dbReference type="AlphaFoldDB" id="A0A151ZFQ3"/>
<dbReference type="FunFam" id="3.30.1330.40:FF:000024">
    <property type="entry name" value="Enamine deaminase RidA"/>
    <property type="match status" value="1"/>
</dbReference>
<feature type="compositionally biased region" description="Basic residues" evidence="1">
    <location>
        <begin position="1"/>
        <end position="14"/>
    </location>
</feature>
<dbReference type="InterPro" id="IPR035959">
    <property type="entry name" value="RutC-like_sf"/>
</dbReference>
<sequence>MRKSYFSTHHHLKKSMSTTENSKNGQPFILDERAKALANYPHMRKANGFLFVSGISSRRPDNTYEGVTLDKDGNILSLDIKAQTKAVIENIQTILKADGADLCNIIDLTVFLVDMKDYQEFNQVYNNYFSAETGPSRTTVAVHQLPNPKLLIEIKAVALANK</sequence>
<dbReference type="CDD" id="cd00448">
    <property type="entry name" value="YjgF_YER057c_UK114_family"/>
    <property type="match status" value="1"/>
</dbReference>
<comment type="caution">
    <text evidence="2">The sequence shown here is derived from an EMBL/GenBank/DDBJ whole genome shotgun (WGS) entry which is preliminary data.</text>
</comment>
<evidence type="ECO:0000256" key="1">
    <source>
        <dbReference type="SAM" id="MobiDB-lite"/>
    </source>
</evidence>
<proteinExistence type="predicted"/>
<dbReference type="PANTHER" id="PTHR11803">
    <property type="entry name" value="2-IMINOBUTANOATE/2-IMINOPROPANOATE DEAMINASE RIDA"/>
    <property type="match status" value="1"/>
</dbReference>
<gene>
    <name evidence="2" type="ORF">DLAC_06693</name>
</gene>
<accession>A0A151ZFQ3</accession>
<feature type="region of interest" description="Disordered" evidence="1">
    <location>
        <begin position="1"/>
        <end position="25"/>
    </location>
</feature>
<evidence type="ECO:0000313" key="2">
    <source>
        <dbReference type="EMBL" id="KYQ92694.1"/>
    </source>
</evidence>